<name>A0A2U3IAF7_9BURK</name>
<dbReference type="AlphaFoldDB" id="A0A2U3IAF7"/>
<sequence length="86" mass="10058">MKGQRYELFSMLVEAAKAGLGIALVPRFLVAHELRSRELMRPFELSPPSDKGYYVVYPERKQNSPLLRTFEHWLLNTAQSYIENEE</sequence>
<gene>
    <name evidence="3" type="ORF">NOV72_04368</name>
</gene>
<evidence type="ECO:0000256" key="1">
    <source>
        <dbReference type="ARBA" id="ARBA00009437"/>
    </source>
</evidence>
<dbReference type="GO" id="GO:0003700">
    <property type="term" value="F:DNA-binding transcription factor activity"/>
    <property type="evidence" value="ECO:0007669"/>
    <property type="project" value="TreeGrafter"/>
</dbReference>
<dbReference type="PANTHER" id="PTHR30537:SF26">
    <property type="entry name" value="GLYCINE CLEAVAGE SYSTEM TRANSCRIPTIONAL ACTIVATOR"/>
    <property type="match status" value="1"/>
</dbReference>
<evidence type="ECO:0000313" key="4">
    <source>
        <dbReference type="Proteomes" id="UP000238169"/>
    </source>
</evidence>
<evidence type="ECO:0000313" key="3">
    <source>
        <dbReference type="EMBL" id="SPB17164.1"/>
    </source>
</evidence>
<proteinExistence type="inferred from homology"/>
<organism evidence="3 4">
    <name type="scientific">Caballeronia novacaledonica</name>
    <dbReference type="NCBI Taxonomy" id="1544861"/>
    <lineage>
        <taxon>Bacteria</taxon>
        <taxon>Pseudomonadati</taxon>
        <taxon>Pseudomonadota</taxon>
        <taxon>Betaproteobacteria</taxon>
        <taxon>Burkholderiales</taxon>
        <taxon>Burkholderiaceae</taxon>
        <taxon>Caballeronia</taxon>
    </lineage>
</organism>
<evidence type="ECO:0000259" key="2">
    <source>
        <dbReference type="Pfam" id="PF03466"/>
    </source>
</evidence>
<dbReference type="InterPro" id="IPR058163">
    <property type="entry name" value="LysR-type_TF_proteobact-type"/>
</dbReference>
<accession>A0A2U3IAF7</accession>
<reference evidence="4" key="1">
    <citation type="submission" date="2018-01" db="EMBL/GenBank/DDBJ databases">
        <authorList>
            <person name="Peeters C."/>
        </authorList>
    </citation>
    <scope>NUCLEOTIDE SEQUENCE [LARGE SCALE GENOMIC DNA]</scope>
</reference>
<keyword evidence="4" id="KW-1185">Reference proteome</keyword>
<dbReference type="Proteomes" id="UP000238169">
    <property type="component" value="Unassembled WGS sequence"/>
</dbReference>
<dbReference type="GO" id="GO:0043565">
    <property type="term" value="F:sequence-specific DNA binding"/>
    <property type="evidence" value="ECO:0007669"/>
    <property type="project" value="TreeGrafter"/>
</dbReference>
<dbReference type="EMBL" id="OGTP01000017">
    <property type="protein sequence ID" value="SPB17164.1"/>
    <property type="molecule type" value="Genomic_DNA"/>
</dbReference>
<dbReference type="InterPro" id="IPR005119">
    <property type="entry name" value="LysR_subst-bd"/>
</dbReference>
<dbReference type="SUPFAM" id="SSF53850">
    <property type="entry name" value="Periplasmic binding protein-like II"/>
    <property type="match status" value="1"/>
</dbReference>
<dbReference type="Gene3D" id="3.40.190.290">
    <property type="match status" value="1"/>
</dbReference>
<feature type="domain" description="LysR substrate-binding" evidence="2">
    <location>
        <begin position="8"/>
        <end position="77"/>
    </location>
</feature>
<comment type="similarity">
    <text evidence="1">Belongs to the LysR transcriptional regulatory family.</text>
</comment>
<dbReference type="RefSeq" id="WP_245933124.1">
    <property type="nucleotide sequence ID" value="NZ_OGTP01000017.1"/>
</dbReference>
<dbReference type="Pfam" id="PF03466">
    <property type="entry name" value="LysR_substrate"/>
    <property type="match status" value="1"/>
</dbReference>
<protein>
    <submittedName>
        <fullName evidence="3">LysR family transcriptional regulator</fullName>
    </submittedName>
</protein>
<dbReference type="PANTHER" id="PTHR30537">
    <property type="entry name" value="HTH-TYPE TRANSCRIPTIONAL REGULATOR"/>
    <property type="match status" value="1"/>
</dbReference>
<dbReference type="GO" id="GO:0006351">
    <property type="term" value="P:DNA-templated transcription"/>
    <property type="evidence" value="ECO:0007669"/>
    <property type="project" value="TreeGrafter"/>
</dbReference>